<comment type="catalytic activity">
    <reaction evidence="13">
        <text>2 nitric oxide + NADPH + 2 O2 = 2 nitrate + NADP(+) + H(+)</text>
        <dbReference type="Rhea" id="RHEA:19465"/>
        <dbReference type="ChEBI" id="CHEBI:15378"/>
        <dbReference type="ChEBI" id="CHEBI:15379"/>
        <dbReference type="ChEBI" id="CHEBI:16480"/>
        <dbReference type="ChEBI" id="CHEBI:17632"/>
        <dbReference type="ChEBI" id="CHEBI:57783"/>
        <dbReference type="ChEBI" id="CHEBI:58349"/>
        <dbReference type="EC" id="1.14.12.17"/>
    </reaction>
</comment>
<dbReference type="PROSITE" id="PS01033">
    <property type="entry name" value="GLOBIN"/>
    <property type="match status" value="1"/>
</dbReference>
<dbReference type="Proteomes" id="UP000042997">
    <property type="component" value="Unassembled WGS sequence"/>
</dbReference>
<dbReference type="InterPro" id="IPR009050">
    <property type="entry name" value="Globin-like_sf"/>
</dbReference>
<dbReference type="InterPro" id="IPR039261">
    <property type="entry name" value="FNR_nucleotide-bd"/>
</dbReference>
<evidence type="ECO:0000256" key="12">
    <source>
        <dbReference type="ARBA" id="ARBA00048649"/>
    </source>
</evidence>
<comment type="cofactor">
    <cofactor evidence="1">
        <name>heme b</name>
        <dbReference type="ChEBI" id="CHEBI:60344"/>
    </cofactor>
</comment>
<evidence type="ECO:0000256" key="4">
    <source>
        <dbReference type="ARBA" id="ARBA00022617"/>
    </source>
</evidence>
<dbReference type="PRINTS" id="PR00409">
    <property type="entry name" value="PHDIOXRDTASE"/>
</dbReference>
<keyword evidence="11" id="KW-0520">NAD</keyword>
<dbReference type="SUPFAM" id="SSF46458">
    <property type="entry name" value="Globin-like"/>
    <property type="match status" value="1"/>
</dbReference>
<dbReference type="InterPro" id="IPR012292">
    <property type="entry name" value="Globin/Proto"/>
</dbReference>
<protein>
    <recommendedName>
        <fullName evidence="3">nitric oxide dioxygenase</fullName>
        <ecNumber evidence="3">1.14.12.17</ecNumber>
    </recommendedName>
</protein>
<dbReference type="EC" id="1.14.12.17" evidence="3"/>
<name>A0A098BHS4_9NOCA</name>
<dbReference type="InterPro" id="IPR008333">
    <property type="entry name" value="Cbr1-like_FAD-bd_dom"/>
</dbReference>
<dbReference type="eggNOG" id="COG1018">
    <property type="taxonomic scope" value="Bacteria"/>
</dbReference>
<evidence type="ECO:0000256" key="9">
    <source>
        <dbReference type="ARBA" id="ARBA00023004"/>
    </source>
</evidence>
<dbReference type="AlphaFoldDB" id="A0A098BHS4"/>
<keyword evidence="8" id="KW-0521">NADP</keyword>
<evidence type="ECO:0000256" key="6">
    <source>
        <dbReference type="ARBA" id="ARBA00022714"/>
    </source>
</evidence>
<dbReference type="EMBL" id="CCSD01000043">
    <property type="protein sequence ID" value="CDZ87767.1"/>
    <property type="molecule type" value="Genomic_DNA"/>
</dbReference>
<evidence type="ECO:0000256" key="13">
    <source>
        <dbReference type="ARBA" id="ARBA00049433"/>
    </source>
</evidence>
<dbReference type="InterPro" id="IPR017927">
    <property type="entry name" value="FAD-bd_FR_type"/>
</dbReference>
<evidence type="ECO:0000256" key="8">
    <source>
        <dbReference type="ARBA" id="ARBA00022857"/>
    </source>
</evidence>
<gene>
    <name evidence="17" type="ORF">RHRU231_330224</name>
</gene>
<comment type="similarity">
    <text evidence="2">In the C-terminal section; belongs to the flavoprotein pyridine nucleotide cytochrome reductase family.</text>
</comment>
<feature type="domain" description="FAD-binding FR-type" evidence="16">
    <location>
        <begin position="139"/>
        <end position="249"/>
    </location>
</feature>
<dbReference type="Gene3D" id="2.40.30.10">
    <property type="entry name" value="Translation factors"/>
    <property type="match status" value="1"/>
</dbReference>
<dbReference type="RefSeq" id="WP_040270801.1">
    <property type="nucleotide sequence ID" value="NZ_JAGGMX010000001.1"/>
</dbReference>
<evidence type="ECO:0000313" key="18">
    <source>
        <dbReference type="Proteomes" id="UP000042997"/>
    </source>
</evidence>
<dbReference type="GO" id="GO:0005344">
    <property type="term" value="F:oxygen carrier activity"/>
    <property type="evidence" value="ECO:0007669"/>
    <property type="project" value="UniProtKB-KW"/>
</dbReference>
<dbReference type="PANTHER" id="PTHR43396:SF3">
    <property type="entry name" value="FLAVOHEMOPROTEIN"/>
    <property type="match status" value="1"/>
</dbReference>
<keyword evidence="5 14" id="KW-0561">Oxygen transport</keyword>
<evidence type="ECO:0000256" key="14">
    <source>
        <dbReference type="RuleBase" id="RU000356"/>
    </source>
</evidence>
<keyword evidence="14" id="KW-0813">Transport</keyword>
<keyword evidence="10" id="KW-0411">Iron-sulfur</keyword>
<dbReference type="GO" id="GO:0046210">
    <property type="term" value="P:nitric oxide catabolic process"/>
    <property type="evidence" value="ECO:0007669"/>
    <property type="project" value="TreeGrafter"/>
</dbReference>
<keyword evidence="6" id="KW-0001">2Fe-2S</keyword>
<dbReference type="GO" id="GO:0046872">
    <property type="term" value="F:metal ion binding"/>
    <property type="evidence" value="ECO:0007669"/>
    <property type="project" value="UniProtKB-KW"/>
</dbReference>
<accession>A0A098BHS4</accession>
<dbReference type="CDD" id="cd06184">
    <property type="entry name" value="flavohem_like_fad_nad_binding"/>
    <property type="match status" value="1"/>
</dbReference>
<sequence>MIEATLPIVGAHIGRISELFYDKLFAAAPSLRTDLFNRTNQENREQQKALASSVAAFATLLVTEDAADIDAIMARIAAKHASLGVQAPHYEVVRHQLFAAIAEVLGDAVTPEVVAAWREVYTLMANSLIEQEAALYDKAGVRPGQIWRVVVVSDVQFDGAEVATLTLRSPDGTPLPDFLPGQYISVATTLGDGTRQIRQYTLVRSHVPGEWAVTVKRVRGGIVSPFLAGGVGIGTELVVSHPFGSLVVEDGDDPLVLISAGIGITPTLAALQHLAAHRSEREVLVVHVDRSPYDHARRAETQALVDRLPRARMQTRYSEFEELREDGHSPLDGVELPADPQVYVCGPVPFMRSIRQTLLAAGVSPDAVHYEAFAPGSWLGLEES</sequence>
<evidence type="ECO:0000256" key="7">
    <source>
        <dbReference type="ARBA" id="ARBA00022723"/>
    </source>
</evidence>
<evidence type="ECO:0000256" key="5">
    <source>
        <dbReference type="ARBA" id="ARBA00022621"/>
    </source>
</evidence>
<dbReference type="GO" id="GO:0019825">
    <property type="term" value="F:oxygen binding"/>
    <property type="evidence" value="ECO:0007669"/>
    <property type="project" value="InterPro"/>
</dbReference>
<evidence type="ECO:0000256" key="2">
    <source>
        <dbReference type="ARBA" id="ARBA00006401"/>
    </source>
</evidence>
<keyword evidence="4 14" id="KW-0349">Heme</keyword>
<dbReference type="GO" id="GO:0008941">
    <property type="term" value="F:nitric oxide dioxygenase NAD(P)H activity"/>
    <property type="evidence" value="ECO:0007669"/>
    <property type="project" value="UniProtKB-EC"/>
</dbReference>
<evidence type="ECO:0000259" key="15">
    <source>
        <dbReference type="PROSITE" id="PS01033"/>
    </source>
</evidence>
<organism evidence="17 18">
    <name type="scientific">Rhodococcus ruber</name>
    <dbReference type="NCBI Taxonomy" id="1830"/>
    <lineage>
        <taxon>Bacteria</taxon>
        <taxon>Bacillati</taxon>
        <taxon>Actinomycetota</taxon>
        <taxon>Actinomycetes</taxon>
        <taxon>Mycobacteriales</taxon>
        <taxon>Nocardiaceae</taxon>
        <taxon>Rhodococcus</taxon>
    </lineage>
</organism>
<evidence type="ECO:0000256" key="3">
    <source>
        <dbReference type="ARBA" id="ARBA00012229"/>
    </source>
</evidence>
<dbReference type="GO" id="GO:0051537">
    <property type="term" value="F:2 iron, 2 sulfur cluster binding"/>
    <property type="evidence" value="ECO:0007669"/>
    <property type="project" value="UniProtKB-KW"/>
</dbReference>
<evidence type="ECO:0000256" key="10">
    <source>
        <dbReference type="ARBA" id="ARBA00023014"/>
    </source>
</evidence>
<dbReference type="SUPFAM" id="SSF52343">
    <property type="entry name" value="Ferredoxin reductase-like, C-terminal NADP-linked domain"/>
    <property type="match status" value="1"/>
</dbReference>
<proteinExistence type="inferred from homology"/>
<keyword evidence="9" id="KW-0408">Iron</keyword>
<evidence type="ECO:0000259" key="16">
    <source>
        <dbReference type="PROSITE" id="PS51384"/>
    </source>
</evidence>
<dbReference type="GO" id="GO:0020037">
    <property type="term" value="F:heme binding"/>
    <property type="evidence" value="ECO:0007669"/>
    <property type="project" value="InterPro"/>
</dbReference>
<evidence type="ECO:0000256" key="11">
    <source>
        <dbReference type="ARBA" id="ARBA00023027"/>
    </source>
</evidence>
<dbReference type="Pfam" id="PF00970">
    <property type="entry name" value="FAD_binding_6"/>
    <property type="match status" value="1"/>
</dbReference>
<keyword evidence="7" id="KW-0479">Metal-binding</keyword>
<dbReference type="SUPFAM" id="SSF63380">
    <property type="entry name" value="Riboflavin synthase domain-like"/>
    <property type="match status" value="1"/>
</dbReference>
<dbReference type="InterPro" id="IPR000971">
    <property type="entry name" value="Globin"/>
</dbReference>
<dbReference type="GO" id="GO:0071500">
    <property type="term" value="P:cellular response to nitrosative stress"/>
    <property type="evidence" value="ECO:0007669"/>
    <property type="project" value="TreeGrafter"/>
</dbReference>
<dbReference type="InterPro" id="IPR001433">
    <property type="entry name" value="OxRdtase_FAD/NAD-bd"/>
</dbReference>
<dbReference type="Pfam" id="PF00042">
    <property type="entry name" value="Globin"/>
    <property type="match status" value="1"/>
</dbReference>
<evidence type="ECO:0000313" key="17">
    <source>
        <dbReference type="EMBL" id="CDZ87767.1"/>
    </source>
</evidence>
<reference evidence="17 18" key="1">
    <citation type="journal article" date="2014" name="Genome Announc.">
        <title>Draft Genome Sequence of Propane- and Butane-Oxidizing Actinobacterium Rhodococcus ruber IEGM 231.</title>
        <authorList>
            <person name="Ivshina I.B."/>
            <person name="Kuyukina M.S."/>
            <person name="Krivoruchko A.V."/>
            <person name="Barbe V."/>
            <person name="Fischer C."/>
        </authorList>
    </citation>
    <scope>NUCLEOTIDE SEQUENCE [LARGE SCALE GENOMIC DNA]</scope>
</reference>
<dbReference type="Pfam" id="PF00175">
    <property type="entry name" value="NAD_binding_1"/>
    <property type="match status" value="1"/>
</dbReference>
<feature type="domain" description="Globin" evidence="15">
    <location>
        <begin position="1"/>
        <end position="133"/>
    </location>
</feature>
<dbReference type="InterPro" id="IPR017938">
    <property type="entry name" value="Riboflavin_synthase-like_b-brl"/>
</dbReference>
<dbReference type="Gene3D" id="1.10.490.10">
    <property type="entry name" value="Globins"/>
    <property type="match status" value="1"/>
</dbReference>
<comment type="similarity">
    <text evidence="14">Belongs to the globin family.</text>
</comment>
<evidence type="ECO:0000256" key="1">
    <source>
        <dbReference type="ARBA" id="ARBA00001970"/>
    </source>
</evidence>
<dbReference type="GO" id="GO:0071949">
    <property type="term" value="F:FAD binding"/>
    <property type="evidence" value="ECO:0007669"/>
    <property type="project" value="TreeGrafter"/>
</dbReference>
<dbReference type="Gene3D" id="3.40.50.80">
    <property type="entry name" value="Nucleotide-binding domain of ferredoxin-NADP reductase (FNR) module"/>
    <property type="match status" value="1"/>
</dbReference>
<dbReference type="PANTHER" id="PTHR43396">
    <property type="entry name" value="FLAVOHEMOPROTEIN"/>
    <property type="match status" value="1"/>
</dbReference>
<dbReference type="OrthoDB" id="9801223at2"/>
<comment type="catalytic activity">
    <reaction evidence="12">
        <text>2 nitric oxide + NADH + 2 O2 = 2 nitrate + NAD(+) + H(+)</text>
        <dbReference type="Rhea" id="RHEA:19469"/>
        <dbReference type="ChEBI" id="CHEBI:15378"/>
        <dbReference type="ChEBI" id="CHEBI:15379"/>
        <dbReference type="ChEBI" id="CHEBI:16480"/>
        <dbReference type="ChEBI" id="CHEBI:17632"/>
        <dbReference type="ChEBI" id="CHEBI:57540"/>
        <dbReference type="ChEBI" id="CHEBI:57945"/>
        <dbReference type="EC" id="1.14.12.17"/>
    </reaction>
</comment>
<dbReference type="eggNOG" id="COG1017">
    <property type="taxonomic scope" value="Bacteria"/>
</dbReference>
<dbReference type="PROSITE" id="PS51384">
    <property type="entry name" value="FAD_FR"/>
    <property type="match status" value="1"/>
</dbReference>